<dbReference type="InterPro" id="IPR036537">
    <property type="entry name" value="Adaptor_Cbl_N_dom_sf"/>
</dbReference>
<dbReference type="EMBL" id="OZ075120">
    <property type="protein sequence ID" value="CAL4892830.1"/>
    <property type="molecule type" value="Genomic_DNA"/>
</dbReference>
<proteinExistence type="predicted"/>
<dbReference type="Gene3D" id="1.20.930.20">
    <property type="entry name" value="Adaptor protein Cbl, N-terminal domain"/>
    <property type="match status" value="1"/>
</dbReference>
<sequence length="259" mass="28321">MMEPLSNIRTIVGITQDILAALETASRNKSRCGRIANRVRRLRDVLLEMDGSGTTSDAAMRKGLEEALSNALEQVRRCQRSGFFRSLIVAGGRMSDPLDEVEREIDRCLLDLGAAGYARIARLEALLRQLNVAATASTDDDDDGEKEDKKADRVPLGSGVEKNHEEDATAAEDVTAIGVPVCTVTAGVHEHGHEIVTLPQHGYYGCCNCYRRFCHGHGTCDCWHDYAGCPYDAASCYTQYSPSPPSMFSDDNPNACTIF</sequence>
<evidence type="ECO:0000313" key="3">
    <source>
        <dbReference type="Proteomes" id="UP001497457"/>
    </source>
</evidence>
<evidence type="ECO:0000256" key="1">
    <source>
        <dbReference type="SAM" id="MobiDB-lite"/>
    </source>
</evidence>
<dbReference type="PANTHER" id="PTHR35832">
    <property type="entry name" value="OS12G0248400 PROTEIN-RELATED"/>
    <property type="match status" value="1"/>
</dbReference>
<gene>
    <name evidence="2" type="ORF">URODEC1_LOCUS4451</name>
</gene>
<feature type="region of interest" description="Disordered" evidence="1">
    <location>
        <begin position="136"/>
        <end position="170"/>
    </location>
</feature>
<reference evidence="2" key="1">
    <citation type="submission" date="2024-10" db="EMBL/GenBank/DDBJ databases">
        <authorList>
            <person name="Ryan C."/>
        </authorList>
    </citation>
    <scope>NUCLEOTIDE SEQUENCE [LARGE SCALE GENOMIC DNA]</scope>
</reference>
<name>A0ABC8VKL6_9POAL</name>
<dbReference type="Proteomes" id="UP001497457">
    <property type="component" value="Chromosome 10rd"/>
</dbReference>
<accession>A0ABC8VKL6</accession>
<dbReference type="CDD" id="cd21037">
    <property type="entry name" value="MLKL_NTD"/>
    <property type="match status" value="1"/>
</dbReference>
<dbReference type="AlphaFoldDB" id="A0ABC8VKL6"/>
<organism evidence="2 3">
    <name type="scientific">Urochloa decumbens</name>
    <dbReference type="NCBI Taxonomy" id="240449"/>
    <lineage>
        <taxon>Eukaryota</taxon>
        <taxon>Viridiplantae</taxon>
        <taxon>Streptophyta</taxon>
        <taxon>Embryophyta</taxon>
        <taxon>Tracheophyta</taxon>
        <taxon>Spermatophyta</taxon>
        <taxon>Magnoliopsida</taxon>
        <taxon>Liliopsida</taxon>
        <taxon>Poales</taxon>
        <taxon>Poaceae</taxon>
        <taxon>PACMAD clade</taxon>
        <taxon>Panicoideae</taxon>
        <taxon>Panicodae</taxon>
        <taxon>Paniceae</taxon>
        <taxon>Melinidinae</taxon>
        <taxon>Urochloa</taxon>
    </lineage>
</organism>
<dbReference type="InterPro" id="IPR059179">
    <property type="entry name" value="MLKL-like_MCAfunc"/>
</dbReference>
<dbReference type="PANTHER" id="PTHR35832:SF6">
    <property type="entry name" value="EXPRESSED PROTEIN"/>
    <property type="match status" value="1"/>
</dbReference>
<keyword evidence="3" id="KW-1185">Reference proteome</keyword>
<evidence type="ECO:0000313" key="2">
    <source>
        <dbReference type="EMBL" id="CAL4892830.1"/>
    </source>
</evidence>
<protein>
    <submittedName>
        <fullName evidence="2">Uncharacterized protein</fullName>
    </submittedName>
</protein>